<evidence type="ECO:0000313" key="5">
    <source>
        <dbReference type="RefSeq" id="XP_020096881.1"/>
    </source>
</evidence>
<reference evidence="4 5" key="2">
    <citation type="submission" date="2025-04" db="UniProtKB">
        <authorList>
            <consortium name="RefSeq"/>
        </authorList>
    </citation>
    <scope>IDENTIFICATION</scope>
    <source>
        <tissue evidence="4 5">Leaf</tissue>
    </source>
</reference>
<dbReference type="GO" id="GO:0019005">
    <property type="term" value="C:SCF ubiquitin ligase complex"/>
    <property type="evidence" value="ECO:0007669"/>
    <property type="project" value="TreeGrafter"/>
</dbReference>
<dbReference type="Gene3D" id="1.20.1280.50">
    <property type="match status" value="1"/>
</dbReference>
<dbReference type="SMART" id="SM00367">
    <property type="entry name" value="LRR_CC"/>
    <property type="match status" value="7"/>
</dbReference>
<dbReference type="InterPro" id="IPR006553">
    <property type="entry name" value="Leu-rich_rpt_Cys-con_subtyp"/>
</dbReference>
<dbReference type="AlphaFoldDB" id="A0A6P5FUW7"/>
<dbReference type="RefSeq" id="XP_020096883.1">
    <property type="nucleotide sequence ID" value="XM_020241294.1"/>
</dbReference>
<organism evidence="4">
    <name type="scientific">Ananas comosus</name>
    <name type="common">Pineapple</name>
    <name type="synonym">Ananas ananas</name>
    <dbReference type="NCBI Taxonomy" id="4615"/>
    <lineage>
        <taxon>Eukaryota</taxon>
        <taxon>Viridiplantae</taxon>
        <taxon>Streptophyta</taxon>
        <taxon>Embryophyta</taxon>
        <taxon>Tracheophyta</taxon>
        <taxon>Spermatophyta</taxon>
        <taxon>Magnoliopsida</taxon>
        <taxon>Liliopsida</taxon>
        <taxon>Poales</taxon>
        <taxon>Bromeliaceae</taxon>
        <taxon>Bromelioideae</taxon>
        <taxon>Ananas</taxon>
    </lineage>
</organism>
<evidence type="ECO:0000313" key="6">
    <source>
        <dbReference type="RefSeq" id="XP_020096882.1"/>
    </source>
</evidence>
<dbReference type="CDD" id="cd22159">
    <property type="entry name" value="F-box_AtTIR1-like"/>
    <property type="match status" value="1"/>
</dbReference>
<keyword evidence="3" id="KW-1185">Reference proteome</keyword>
<dbReference type="OrthoDB" id="550575at2759"/>
<dbReference type="Proteomes" id="UP000515123">
    <property type="component" value="Linkage group 10"/>
</dbReference>
<feature type="domain" description="COI1 F-box" evidence="1">
    <location>
        <begin position="4"/>
        <end position="40"/>
    </location>
</feature>
<dbReference type="InterPro" id="IPR001611">
    <property type="entry name" value="Leu-rich_rpt"/>
</dbReference>
<dbReference type="InterPro" id="IPR032675">
    <property type="entry name" value="LRR_dom_sf"/>
</dbReference>
<name>A0A6P5FUW7_ANACO</name>
<dbReference type="InterPro" id="IPR041567">
    <property type="entry name" value="COI1_F-box"/>
</dbReference>
<accession>A0A6P5FUW7</accession>
<dbReference type="PANTHER" id="PTHR13318">
    <property type="entry name" value="PARTNER OF PAIRED, ISOFORM B-RELATED"/>
    <property type="match status" value="1"/>
</dbReference>
<dbReference type="Pfam" id="PF25372">
    <property type="entry name" value="DUF7885"/>
    <property type="match status" value="1"/>
</dbReference>
<feature type="domain" description="F-box/LRR-repeat protein 15-like leucin rich repeat" evidence="2">
    <location>
        <begin position="157"/>
        <end position="231"/>
    </location>
</feature>
<proteinExistence type="predicted"/>
<dbReference type="Gene3D" id="3.80.10.10">
    <property type="entry name" value="Ribonuclease Inhibitor"/>
    <property type="match status" value="2"/>
</dbReference>
<dbReference type="GO" id="GO:0031146">
    <property type="term" value="P:SCF-dependent proteasomal ubiquitin-dependent protein catabolic process"/>
    <property type="evidence" value="ECO:0007669"/>
    <property type="project" value="TreeGrafter"/>
</dbReference>
<gene>
    <name evidence="4 5 6 7" type="primary">LOC109716019</name>
</gene>
<dbReference type="Pfam" id="PF13516">
    <property type="entry name" value="LRR_6"/>
    <property type="match status" value="1"/>
</dbReference>
<evidence type="ECO:0000259" key="2">
    <source>
        <dbReference type="Pfam" id="PF25372"/>
    </source>
</evidence>
<dbReference type="Gramene" id="Aco009980.1.mrna1">
    <property type="protein sequence ID" value="Aco009980.1.mrna1.cds1"/>
    <property type="gene ID" value="Aco009980.1.path1"/>
</dbReference>
<dbReference type="SUPFAM" id="SSF52047">
    <property type="entry name" value="RNI-like"/>
    <property type="match status" value="1"/>
</dbReference>
<dbReference type="InterPro" id="IPR057207">
    <property type="entry name" value="FBXL15_LRR"/>
</dbReference>
<dbReference type="PANTHER" id="PTHR13318:SF105">
    <property type="entry name" value="F-BOX_LRR-REPEAT PROTEIN 3"/>
    <property type="match status" value="1"/>
</dbReference>
<dbReference type="GeneID" id="109716019"/>
<evidence type="ECO:0000313" key="4">
    <source>
        <dbReference type="RefSeq" id="XP_020096880.1"/>
    </source>
</evidence>
<evidence type="ECO:0000313" key="3">
    <source>
        <dbReference type="Proteomes" id="UP000515123"/>
    </source>
</evidence>
<evidence type="ECO:0000259" key="1">
    <source>
        <dbReference type="Pfam" id="PF18511"/>
    </source>
</evidence>
<dbReference type="RefSeq" id="XP_020096880.1">
    <property type="nucleotide sequence ID" value="XM_020241291.1"/>
</dbReference>
<dbReference type="Pfam" id="PF18511">
    <property type="entry name" value="F-box_5"/>
    <property type="match status" value="1"/>
</dbReference>
<reference evidence="3" key="1">
    <citation type="journal article" date="2015" name="Nat. Genet.">
        <title>The pineapple genome and the evolution of CAM photosynthesis.</title>
        <authorList>
            <person name="Ming R."/>
            <person name="VanBuren R."/>
            <person name="Wai C.M."/>
            <person name="Tang H."/>
            <person name="Schatz M.C."/>
            <person name="Bowers J.E."/>
            <person name="Lyons E."/>
            <person name="Wang M.L."/>
            <person name="Chen J."/>
            <person name="Biggers E."/>
            <person name="Zhang J."/>
            <person name="Huang L."/>
            <person name="Zhang L."/>
            <person name="Miao W."/>
            <person name="Zhang J."/>
            <person name="Ye Z."/>
            <person name="Miao C."/>
            <person name="Lin Z."/>
            <person name="Wang H."/>
            <person name="Zhou H."/>
            <person name="Yim W.C."/>
            <person name="Priest H.D."/>
            <person name="Zheng C."/>
            <person name="Woodhouse M."/>
            <person name="Edger P.P."/>
            <person name="Guyot R."/>
            <person name="Guo H.B."/>
            <person name="Guo H."/>
            <person name="Zheng G."/>
            <person name="Singh R."/>
            <person name="Sharma A."/>
            <person name="Min X."/>
            <person name="Zheng Y."/>
            <person name="Lee H."/>
            <person name="Gurtowski J."/>
            <person name="Sedlazeck F.J."/>
            <person name="Harkess A."/>
            <person name="McKain M.R."/>
            <person name="Liao Z."/>
            <person name="Fang J."/>
            <person name="Liu J."/>
            <person name="Zhang X."/>
            <person name="Zhang Q."/>
            <person name="Hu W."/>
            <person name="Qin Y."/>
            <person name="Wang K."/>
            <person name="Chen L.Y."/>
            <person name="Shirley N."/>
            <person name="Lin Y.R."/>
            <person name="Liu L.Y."/>
            <person name="Hernandez A.G."/>
            <person name="Wright C.L."/>
            <person name="Bulone V."/>
            <person name="Tuskan G.A."/>
            <person name="Heath K."/>
            <person name="Zee F."/>
            <person name="Moore P.H."/>
            <person name="Sunkar R."/>
            <person name="Leebens-Mack J.H."/>
            <person name="Mockler T."/>
            <person name="Bennetzen J.L."/>
            <person name="Freeling M."/>
            <person name="Sankoff D."/>
            <person name="Paterson A.H."/>
            <person name="Zhu X."/>
            <person name="Yang X."/>
            <person name="Smith J.A."/>
            <person name="Cushman J.C."/>
            <person name="Paull R.E."/>
            <person name="Yu Q."/>
        </authorList>
    </citation>
    <scope>NUCLEOTIDE SEQUENCE [LARGE SCALE GENOMIC DNA]</scope>
    <source>
        <strain evidence="3">cv. F153</strain>
    </source>
</reference>
<protein>
    <submittedName>
        <fullName evidence="4 5">F-box/LRR-repeat protein 14-like</fullName>
    </submittedName>
</protein>
<dbReference type="RefSeq" id="XP_020096882.1">
    <property type="nucleotide sequence ID" value="XM_020241293.1"/>
</dbReference>
<evidence type="ECO:0000313" key="7">
    <source>
        <dbReference type="RefSeq" id="XP_020096883.1"/>
    </source>
</evidence>
<dbReference type="RefSeq" id="XP_020096881.1">
    <property type="nucleotide sequence ID" value="XM_020241292.1"/>
</dbReference>
<sequence>MEKLGDDELSSILSRISDSRDRKSCSEVCRAWARAEGLSRVSLRALDPSSLPQLLPRFPNLASFEATRSISDTHLETLARACPALETLNLSLRRSRFTMPEELDQGDDDVDVDGDDDFGDHGLRAVAIGCPRLRKVYLRRRRGIGDAGVAALVRYATNLSVLDLSWCSRIADEAVEAIASMSSLMALILHGCSLVTDLGLAHLANGTASQTLGRLDLSECDRISDNGVCLLPKLENLQELDLAECGPKVTDFGGFAIASIYNLKRLNLSWLINLSDATIISLAPNCVNLVEIDLTGCELITGSGVQAFAGHGSVEILVLASCFNVSLDDIVHVVFGCPTLRYVGLDKSLRGWMSSSAREQVAKLCKIDWL</sequence>